<comment type="subcellular location">
    <subcellularLocation>
        <location evidence="1">Nucleus</location>
    </subcellularLocation>
</comment>
<evidence type="ECO:0000259" key="3">
    <source>
        <dbReference type="SMART" id="SM00502"/>
    </source>
</evidence>
<name>A0A2I0T5W8_LIMLA</name>
<evidence type="ECO:0000256" key="1">
    <source>
        <dbReference type="ARBA" id="ARBA00004123"/>
    </source>
</evidence>
<dbReference type="InterPro" id="IPR003649">
    <property type="entry name" value="Bbox_C"/>
</dbReference>
<dbReference type="Proteomes" id="UP000233556">
    <property type="component" value="Unassembled WGS sequence"/>
</dbReference>
<reference evidence="5" key="2">
    <citation type="submission" date="2017-12" db="EMBL/GenBank/DDBJ databases">
        <title>Genome sequence of the Bar-tailed Godwit (Limosa lapponica baueri).</title>
        <authorList>
            <person name="Lima N.C.B."/>
            <person name="Parody-Merino A.M."/>
            <person name="Battley P.F."/>
            <person name="Fidler A.E."/>
            <person name="Prosdocimi F."/>
        </authorList>
    </citation>
    <scope>NUCLEOTIDE SEQUENCE [LARGE SCALE GENOMIC DNA]</scope>
</reference>
<evidence type="ECO:0000313" key="4">
    <source>
        <dbReference type="EMBL" id="PKU29172.1"/>
    </source>
</evidence>
<dbReference type="GO" id="GO:0005634">
    <property type="term" value="C:nucleus"/>
    <property type="evidence" value="ECO:0007669"/>
    <property type="project" value="UniProtKB-SubCell"/>
</dbReference>
<feature type="compositionally biased region" description="Pro residues" evidence="2">
    <location>
        <begin position="178"/>
        <end position="191"/>
    </location>
</feature>
<evidence type="ECO:0000313" key="5">
    <source>
        <dbReference type="Proteomes" id="UP000233556"/>
    </source>
</evidence>
<dbReference type="GO" id="GO:0000785">
    <property type="term" value="C:chromatin"/>
    <property type="evidence" value="ECO:0007669"/>
    <property type="project" value="TreeGrafter"/>
</dbReference>
<protein>
    <submittedName>
        <fullName evidence="4">Transcription intermediary factor 1-beta</fullName>
    </submittedName>
</protein>
<reference evidence="5" key="1">
    <citation type="submission" date="2017-11" db="EMBL/GenBank/DDBJ databases">
        <authorList>
            <person name="Lima N.C."/>
            <person name="Parody-Merino A.M."/>
            <person name="Battley P.F."/>
            <person name="Fidler A.E."/>
            <person name="Prosdocimi F."/>
        </authorList>
    </citation>
    <scope>NUCLEOTIDE SEQUENCE [LARGE SCALE GENOMIC DNA]</scope>
</reference>
<dbReference type="SMART" id="SM00502">
    <property type="entry name" value="BBC"/>
    <property type="match status" value="1"/>
</dbReference>
<dbReference type="AlphaFoldDB" id="A0A2I0T5W8"/>
<organism evidence="4 5">
    <name type="scientific">Limosa lapponica baueri</name>
    <dbReference type="NCBI Taxonomy" id="1758121"/>
    <lineage>
        <taxon>Eukaryota</taxon>
        <taxon>Metazoa</taxon>
        <taxon>Chordata</taxon>
        <taxon>Craniata</taxon>
        <taxon>Vertebrata</taxon>
        <taxon>Euteleostomi</taxon>
        <taxon>Archelosauria</taxon>
        <taxon>Archosauria</taxon>
        <taxon>Dinosauria</taxon>
        <taxon>Saurischia</taxon>
        <taxon>Theropoda</taxon>
        <taxon>Coelurosauria</taxon>
        <taxon>Aves</taxon>
        <taxon>Neognathae</taxon>
        <taxon>Neoaves</taxon>
        <taxon>Charadriiformes</taxon>
        <taxon>Scolopacidae</taxon>
        <taxon>Limosa</taxon>
    </lineage>
</organism>
<gene>
    <name evidence="4" type="ORF">llap_20524</name>
</gene>
<sequence>MSGPAAEPGGPTGKRPETLDLLERCGVCRERLKAEREPRLLPCLHSYQFLEDAVRNQRKTLATLVKRLGDKHANLQRSTKEVRSFIRQVSDVQKRVQVDVKMAILQIMRELNKRGKMLVNDAQKVTVRQQEKLERQHWAMTKLQRHQEHILRFASWALESDNSTALLLSKKLVRYPGGNPPSKPPHGPPRTPQFGQGTPPGRVFGDLLCGFLVTGTGGEQSLGSASLRVPGFGGDVG</sequence>
<feature type="region of interest" description="Disordered" evidence="2">
    <location>
        <begin position="175"/>
        <end position="199"/>
    </location>
</feature>
<dbReference type="OrthoDB" id="1870062at2759"/>
<dbReference type="PANTHER" id="PTHR45915">
    <property type="entry name" value="TRANSCRIPTION INTERMEDIARY FACTOR"/>
    <property type="match status" value="1"/>
</dbReference>
<proteinExistence type="predicted"/>
<evidence type="ECO:0000256" key="2">
    <source>
        <dbReference type="SAM" id="MobiDB-lite"/>
    </source>
</evidence>
<dbReference type="PANTHER" id="PTHR45915:SF8">
    <property type="entry name" value="TRIPARTITE MOTIF CONTAINING 28"/>
    <property type="match status" value="1"/>
</dbReference>
<feature type="domain" description="B-box C-terminal" evidence="3">
    <location>
        <begin position="57"/>
        <end position="183"/>
    </location>
</feature>
<dbReference type="EMBL" id="KZ517881">
    <property type="protein sequence ID" value="PKU29172.1"/>
    <property type="molecule type" value="Genomic_DNA"/>
</dbReference>
<accession>A0A2I0T5W8</accession>
<keyword evidence="5" id="KW-1185">Reference proteome</keyword>